<dbReference type="GO" id="GO:0051083">
    <property type="term" value="P:'de novo' cotranslational protein folding"/>
    <property type="evidence" value="ECO:0007669"/>
    <property type="project" value="TreeGrafter"/>
</dbReference>
<organism evidence="7 8">
    <name type="scientific">Dorcoceras hygrometricum</name>
    <dbReference type="NCBI Taxonomy" id="472368"/>
    <lineage>
        <taxon>Eukaryota</taxon>
        <taxon>Viridiplantae</taxon>
        <taxon>Streptophyta</taxon>
        <taxon>Embryophyta</taxon>
        <taxon>Tracheophyta</taxon>
        <taxon>Spermatophyta</taxon>
        <taxon>Magnoliopsida</taxon>
        <taxon>eudicotyledons</taxon>
        <taxon>Gunneridae</taxon>
        <taxon>Pentapetalae</taxon>
        <taxon>asterids</taxon>
        <taxon>lamiids</taxon>
        <taxon>Lamiales</taxon>
        <taxon>Gesneriaceae</taxon>
        <taxon>Didymocarpoideae</taxon>
        <taxon>Trichosporeae</taxon>
        <taxon>Loxocarpinae</taxon>
        <taxon>Dorcoceras</taxon>
    </lineage>
</organism>
<dbReference type="OrthoDB" id="10258062at2759"/>
<evidence type="ECO:0000313" key="8">
    <source>
        <dbReference type="Proteomes" id="UP000250235"/>
    </source>
</evidence>
<dbReference type="PANTHER" id="PTHR15830:SF10">
    <property type="entry name" value="TELOMERE LENGTH REGULATION PROTEIN TEL2 HOMOLOG"/>
    <property type="match status" value="1"/>
</dbReference>
<feature type="domain" description="TELO2 ARM repeat" evidence="6">
    <location>
        <begin position="276"/>
        <end position="501"/>
    </location>
</feature>
<evidence type="ECO:0000256" key="1">
    <source>
        <dbReference type="ARBA" id="ARBA00004496"/>
    </source>
</evidence>
<protein>
    <submittedName>
        <fullName evidence="7">Uncharacterized protein</fullName>
    </submittedName>
</protein>
<evidence type="ECO:0000259" key="5">
    <source>
        <dbReference type="Pfam" id="PF10193"/>
    </source>
</evidence>
<dbReference type="GO" id="GO:0051879">
    <property type="term" value="F:Hsp90 protein binding"/>
    <property type="evidence" value="ECO:0007669"/>
    <property type="project" value="TreeGrafter"/>
</dbReference>
<gene>
    <name evidence="7" type="ORF">F511_18771</name>
</gene>
<accession>A0A2Z7DFV7</accession>
<name>A0A2Z7DFV7_9LAMI</name>
<reference evidence="7 8" key="1">
    <citation type="journal article" date="2015" name="Proc. Natl. Acad. Sci. U.S.A.">
        <title>The resurrection genome of Boea hygrometrica: A blueprint for survival of dehydration.</title>
        <authorList>
            <person name="Xiao L."/>
            <person name="Yang G."/>
            <person name="Zhang L."/>
            <person name="Yang X."/>
            <person name="Zhao S."/>
            <person name="Ji Z."/>
            <person name="Zhou Q."/>
            <person name="Hu M."/>
            <person name="Wang Y."/>
            <person name="Chen M."/>
            <person name="Xu Y."/>
            <person name="Jin H."/>
            <person name="Xiao X."/>
            <person name="Hu G."/>
            <person name="Bao F."/>
            <person name="Hu Y."/>
            <person name="Wan P."/>
            <person name="Li L."/>
            <person name="Deng X."/>
            <person name="Kuang T."/>
            <person name="Xiang C."/>
            <person name="Zhu J.K."/>
            <person name="Oliver M.J."/>
            <person name="He Y."/>
        </authorList>
    </citation>
    <scope>NUCLEOTIDE SEQUENCE [LARGE SCALE GENOMIC DNA]</scope>
    <source>
        <strain evidence="8">cv. XS01</strain>
    </source>
</reference>
<dbReference type="InterPro" id="IPR051970">
    <property type="entry name" value="TEL2_Regulation"/>
</dbReference>
<comment type="subcellular location">
    <subcellularLocation>
        <location evidence="1">Cytoplasm</location>
    </subcellularLocation>
</comment>
<feature type="domain" description="Telomere length regulation protein conserved" evidence="5">
    <location>
        <begin position="616"/>
        <end position="727"/>
    </location>
</feature>
<dbReference type="AlphaFoldDB" id="A0A2Z7DFV7"/>
<evidence type="ECO:0000256" key="2">
    <source>
        <dbReference type="ARBA" id="ARBA00006133"/>
    </source>
</evidence>
<dbReference type="InterPro" id="IPR016024">
    <property type="entry name" value="ARM-type_fold"/>
</dbReference>
<dbReference type="Pfam" id="PF10193">
    <property type="entry name" value="Telomere_reg-2"/>
    <property type="match status" value="1"/>
</dbReference>
<dbReference type="Gene3D" id="1.25.40.720">
    <property type="entry name" value="Telomere length regulation protein 2, C-terminal domain"/>
    <property type="match status" value="1"/>
</dbReference>
<proteinExistence type="inferred from homology"/>
<dbReference type="PANTHER" id="PTHR15830">
    <property type="entry name" value="TELOMERE LENGTH REGULATION PROTEIN TEL2 FAMILY MEMBER"/>
    <property type="match status" value="1"/>
</dbReference>
<dbReference type="GO" id="GO:0005829">
    <property type="term" value="C:cytosol"/>
    <property type="evidence" value="ECO:0007669"/>
    <property type="project" value="TreeGrafter"/>
</dbReference>
<dbReference type="InterPro" id="IPR019337">
    <property type="entry name" value="Telomere_length_regulation_dom"/>
</dbReference>
<dbReference type="EMBL" id="KQ986341">
    <property type="protein sequence ID" value="KZV58746.1"/>
    <property type="molecule type" value="Genomic_DNA"/>
</dbReference>
<evidence type="ECO:0000256" key="4">
    <source>
        <dbReference type="SAM" id="MobiDB-lite"/>
    </source>
</evidence>
<dbReference type="InterPro" id="IPR057348">
    <property type="entry name" value="TELO2_ARM"/>
</dbReference>
<evidence type="ECO:0000256" key="3">
    <source>
        <dbReference type="ARBA" id="ARBA00022490"/>
    </source>
</evidence>
<dbReference type="InterPro" id="IPR038528">
    <property type="entry name" value="TEL2_C_sf"/>
</dbReference>
<dbReference type="GO" id="GO:0042162">
    <property type="term" value="F:telomeric DNA binding"/>
    <property type="evidence" value="ECO:0007669"/>
    <property type="project" value="TreeGrafter"/>
</dbReference>
<evidence type="ECO:0000313" key="7">
    <source>
        <dbReference type="EMBL" id="KZV58746.1"/>
    </source>
</evidence>
<feature type="region of interest" description="Disordered" evidence="4">
    <location>
        <begin position="747"/>
        <end position="766"/>
    </location>
</feature>
<keyword evidence="3" id="KW-0963">Cytoplasm</keyword>
<dbReference type="SUPFAM" id="SSF48371">
    <property type="entry name" value="ARM repeat"/>
    <property type="match status" value="1"/>
</dbReference>
<dbReference type="Pfam" id="PF25320">
    <property type="entry name" value="TELO2_ARM"/>
    <property type="match status" value="1"/>
</dbReference>
<keyword evidence="8" id="KW-1185">Reference proteome</keyword>
<sequence length="999" mass="111879">MEPSAEKKRRELEGRVLEKVGDVIAAVNDASQVDQVIVALYSLAASLFPPDASSFSGCLDEKFRPELEAVEFPSEDERIEWWEIFYKGSAFRAFARFLLYDVASNWLACFPTSARKQSYDVFFVNGCATETVCELVPCLQQVRSGNLDSNDVCSNAERLLVLCFLENNGVLQMVRDFYDGCQFEDLGQEQLKEVISRVSQLIMSIPDKARQGAPTSLAPRLFFKRITAQLFHGMVEWDKKVDEESSFANANQKNSGILFVGEAIARICRRGYTGELLHDVIPLLLGNIHSVLRSSSGVAIDENFVSQPGARFWLKLMEAVKDSHSVERIAEELLHQLAVQNVNDVEGYWFLWILFGRLYKHQSSIRLAFREKFLLWKVFPICCLRWILHFAVLECAPDKTISVKSLSTRGLSETVQRLVAAWSKNVTAALGLCLEKMDKEDLDAAKDALPSILQGISSRLESPEHLVRKMASSIALVFSKIIDPKNPLYLDDSCQEETIDWEFGKAIPIQRPTTATMLKVNENSEGEISHAIIPGKEIQKNEDTRIHKDSIVIKNNVQFNLVDPDEVIDPATLNNDTAFNEDDSDHGTEDSETSSDSLKPYDLTDDDTDLTRKFSQLADVIGALRKSDDAEGVEKALDVTEKLVRASPDELKYMAGDLARTLLMVRCSDLTVEGEEESAEEKRQKALIALIVTCPYESLDSLNKLLYSPNVDIGQRIIILDVMTDAAQELANARVLKSEPRKSLVTQTSDQPWYVPRDGGPPKAGPWKEIPSSGTTLNWSYSYERELPSKTGQSRRGKTRRWSLKSAVQENHTEHSLNRFPQYAAAFMLPAMQGFDKKRHGVDLLRRDFIVLGKLIHMLGVCMKCAAMHPEASVLACPLLDMLRSREVSHHSESYVRRSVLFTASCVLLALHPSFVASALVDGNIEITEGLEWVRTWAVQVAESDTDRECYTLAMACLQLHAEMALQASRALESTKDISKPRSISIFPAGSNGSIKLPF</sequence>
<comment type="similarity">
    <text evidence="2">Belongs to the TEL2 family.</text>
</comment>
<feature type="region of interest" description="Disordered" evidence="4">
    <location>
        <begin position="572"/>
        <end position="605"/>
    </location>
</feature>
<dbReference type="Proteomes" id="UP000250235">
    <property type="component" value="Unassembled WGS sequence"/>
</dbReference>
<evidence type="ECO:0000259" key="6">
    <source>
        <dbReference type="Pfam" id="PF25320"/>
    </source>
</evidence>